<feature type="compositionally biased region" description="Acidic residues" evidence="1">
    <location>
        <begin position="37"/>
        <end position="49"/>
    </location>
</feature>
<feature type="region of interest" description="Disordered" evidence="1">
    <location>
        <begin position="21"/>
        <end position="90"/>
    </location>
</feature>
<gene>
    <name evidence="2" type="ORF">BEMITA_LOCUS14117</name>
</gene>
<evidence type="ECO:0000256" key="1">
    <source>
        <dbReference type="SAM" id="MobiDB-lite"/>
    </source>
</evidence>
<keyword evidence="3" id="KW-1185">Reference proteome</keyword>
<sequence>MYRKEMLCDHCVRFRGSSFQGKDDEEERLKRPRIQDENDSDDEDSDETQFDVSALEWCKSSTAQPRNKNPFRVPSPILKNSNNPNDRLERDSFPFACSTQSKKKLDRLGQVRANTSATLREATHQQHRANSPVTSRAATYQQHRANIPVTSKAATDHGSNNTLLEISKKLDRIEETTLLRRRTRVIRRPNRGVTNGSSRTTQIVTAAVDSNKNASRGASRRGRQARGRRAQTHSLDLVNNINAYDLEDDSPRIAAVHNQMTRWINRGGYDLNDPTDSSSESDEEEAWQRMVADEKMHFTKRQSKKQHSLLKMAVSVGNKTKVYQNRKEICVSCQQEEFVLKQ</sequence>
<feature type="region of interest" description="Disordered" evidence="1">
    <location>
        <begin position="210"/>
        <end position="231"/>
    </location>
</feature>
<evidence type="ECO:0000313" key="3">
    <source>
        <dbReference type="Proteomes" id="UP001152759"/>
    </source>
</evidence>
<accession>A0A9P0AJM3</accession>
<dbReference type="AlphaFoldDB" id="A0A9P0AJM3"/>
<dbReference type="Proteomes" id="UP001152759">
    <property type="component" value="Chromosome 9"/>
</dbReference>
<dbReference type="EMBL" id="OU963870">
    <property type="protein sequence ID" value="CAH0396000.1"/>
    <property type="molecule type" value="Genomic_DNA"/>
</dbReference>
<feature type="compositionally biased region" description="Basic and acidic residues" evidence="1">
    <location>
        <begin position="27"/>
        <end position="36"/>
    </location>
</feature>
<organism evidence="2 3">
    <name type="scientific">Bemisia tabaci</name>
    <name type="common">Sweetpotato whitefly</name>
    <name type="synonym">Aleurodes tabaci</name>
    <dbReference type="NCBI Taxonomy" id="7038"/>
    <lineage>
        <taxon>Eukaryota</taxon>
        <taxon>Metazoa</taxon>
        <taxon>Ecdysozoa</taxon>
        <taxon>Arthropoda</taxon>
        <taxon>Hexapoda</taxon>
        <taxon>Insecta</taxon>
        <taxon>Pterygota</taxon>
        <taxon>Neoptera</taxon>
        <taxon>Paraneoptera</taxon>
        <taxon>Hemiptera</taxon>
        <taxon>Sternorrhyncha</taxon>
        <taxon>Aleyrodoidea</taxon>
        <taxon>Aleyrodidae</taxon>
        <taxon>Aleyrodinae</taxon>
        <taxon>Bemisia</taxon>
    </lineage>
</organism>
<name>A0A9P0AJM3_BEMTA</name>
<proteinExistence type="predicted"/>
<evidence type="ECO:0000313" key="2">
    <source>
        <dbReference type="EMBL" id="CAH0396000.1"/>
    </source>
</evidence>
<reference evidence="2" key="1">
    <citation type="submission" date="2021-12" db="EMBL/GenBank/DDBJ databases">
        <authorList>
            <person name="King R."/>
        </authorList>
    </citation>
    <scope>NUCLEOTIDE SEQUENCE</scope>
</reference>
<protein>
    <submittedName>
        <fullName evidence="2">Uncharacterized protein</fullName>
    </submittedName>
</protein>
<feature type="compositionally biased region" description="Basic residues" evidence="1">
    <location>
        <begin position="218"/>
        <end position="231"/>
    </location>
</feature>